<gene>
    <name evidence="2" type="ORF">SDC9_13382</name>
</gene>
<feature type="region of interest" description="Disordered" evidence="1">
    <location>
        <begin position="22"/>
        <end position="73"/>
    </location>
</feature>
<proteinExistence type="predicted"/>
<name>A0A644TLC4_9ZZZZ</name>
<reference evidence="2" key="1">
    <citation type="submission" date="2019-08" db="EMBL/GenBank/DDBJ databases">
        <authorList>
            <person name="Kucharzyk K."/>
            <person name="Murdoch R.W."/>
            <person name="Higgins S."/>
            <person name="Loffler F."/>
        </authorList>
    </citation>
    <scope>NUCLEOTIDE SEQUENCE</scope>
</reference>
<evidence type="ECO:0000256" key="1">
    <source>
        <dbReference type="SAM" id="MobiDB-lite"/>
    </source>
</evidence>
<dbReference type="AlphaFoldDB" id="A0A644TLC4"/>
<comment type="caution">
    <text evidence="2">The sequence shown here is derived from an EMBL/GenBank/DDBJ whole genome shotgun (WGS) entry which is preliminary data.</text>
</comment>
<dbReference type="EMBL" id="VSSQ01000038">
    <property type="protein sequence ID" value="MPL67684.1"/>
    <property type="molecule type" value="Genomic_DNA"/>
</dbReference>
<organism evidence="2">
    <name type="scientific">bioreactor metagenome</name>
    <dbReference type="NCBI Taxonomy" id="1076179"/>
    <lineage>
        <taxon>unclassified sequences</taxon>
        <taxon>metagenomes</taxon>
        <taxon>ecological metagenomes</taxon>
    </lineage>
</organism>
<sequence>MGHAHGGGNNHHNSRMRHVLFRPKTSHIGPYRRSGKRLKAGDPTIPAMDSWAWSRAGPDAEAGGARKTGLRVQ</sequence>
<evidence type="ECO:0000313" key="2">
    <source>
        <dbReference type="EMBL" id="MPL67684.1"/>
    </source>
</evidence>
<protein>
    <submittedName>
        <fullName evidence="2">Uncharacterized protein</fullName>
    </submittedName>
</protein>
<accession>A0A644TLC4</accession>